<dbReference type="AlphaFoldDB" id="A0A4C1TZD2"/>
<organism evidence="1 2">
    <name type="scientific">Eumeta variegata</name>
    <name type="common">Bagworm moth</name>
    <name type="synonym">Eumeta japonica</name>
    <dbReference type="NCBI Taxonomy" id="151549"/>
    <lineage>
        <taxon>Eukaryota</taxon>
        <taxon>Metazoa</taxon>
        <taxon>Ecdysozoa</taxon>
        <taxon>Arthropoda</taxon>
        <taxon>Hexapoda</taxon>
        <taxon>Insecta</taxon>
        <taxon>Pterygota</taxon>
        <taxon>Neoptera</taxon>
        <taxon>Endopterygota</taxon>
        <taxon>Lepidoptera</taxon>
        <taxon>Glossata</taxon>
        <taxon>Ditrysia</taxon>
        <taxon>Tineoidea</taxon>
        <taxon>Psychidae</taxon>
        <taxon>Oiketicinae</taxon>
        <taxon>Eumeta</taxon>
    </lineage>
</organism>
<comment type="caution">
    <text evidence="1">The sequence shown here is derived from an EMBL/GenBank/DDBJ whole genome shotgun (WGS) entry which is preliminary data.</text>
</comment>
<evidence type="ECO:0000313" key="2">
    <source>
        <dbReference type="Proteomes" id="UP000299102"/>
    </source>
</evidence>
<dbReference type="Proteomes" id="UP000299102">
    <property type="component" value="Unassembled WGS sequence"/>
</dbReference>
<gene>
    <name evidence="1" type="ORF">EVAR_78434_1</name>
</gene>
<accession>A0A4C1TZD2</accession>
<keyword evidence="2" id="KW-1185">Reference proteome</keyword>
<reference evidence="1 2" key="1">
    <citation type="journal article" date="2019" name="Commun. Biol.">
        <title>The bagworm genome reveals a unique fibroin gene that provides high tensile strength.</title>
        <authorList>
            <person name="Kono N."/>
            <person name="Nakamura H."/>
            <person name="Ohtoshi R."/>
            <person name="Tomita M."/>
            <person name="Numata K."/>
            <person name="Arakawa K."/>
        </authorList>
    </citation>
    <scope>NUCLEOTIDE SEQUENCE [LARGE SCALE GENOMIC DNA]</scope>
</reference>
<dbReference type="EMBL" id="BGZK01000103">
    <property type="protein sequence ID" value="GBP18966.1"/>
    <property type="molecule type" value="Genomic_DNA"/>
</dbReference>
<name>A0A4C1TZD2_EUMVA</name>
<protein>
    <submittedName>
        <fullName evidence="1">Uncharacterized protein</fullName>
    </submittedName>
</protein>
<sequence length="90" mass="10157">MLTAYRKRWWCGHGEVSYTLVVGHVQNVDVNCLIRDHTPISLLTLSGRRSLAPDAIQHVAEGKDKGPREALAETNIMSFRECLKIKVLEI</sequence>
<proteinExistence type="predicted"/>
<evidence type="ECO:0000313" key="1">
    <source>
        <dbReference type="EMBL" id="GBP18966.1"/>
    </source>
</evidence>